<sequence>MKKSLLLLIGVVACQSSQEKKETTTELTDTAPSQTTTEQTAAKQEKTEQTPPARPDFPVGSVVYLLGKQTPNDTAPQEENHPPTEGFPLGSKLEIVGEDGTYYKVKKGAHEGYVLKSEVGYQDQAFSQEELEQVSALFEYKGSTRTPKDLDNISEFFSISLITEEQYQQALQHSPKAFDKEEDIKKTGKVLTLPCQKKKVKYEDISQDGFDEAIYTYIGEHKDIDQYIIRVAGAQVVPYILTDKQTGDELYMDGFPLLSTDRKHIITLHTDPINEETDIALYHIEGTAPLRLKAMVKASLAWWRCAMHQQTPIFLGQDNALYAAIYPIGLQENANKLLYIKMSRLVN</sequence>
<feature type="region of interest" description="Disordered" evidence="1">
    <location>
        <begin position="17"/>
        <end position="91"/>
    </location>
</feature>
<protein>
    <recommendedName>
        <fullName evidence="4">SH3 domain-containing protein</fullName>
    </recommendedName>
</protein>
<evidence type="ECO:0000313" key="3">
    <source>
        <dbReference type="Proteomes" id="UP001311730"/>
    </source>
</evidence>
<keyword evidence="3" id="KW-1185">Reference proteome</keyword>
<organism evidence="2 3">
    <name type="scientific">Capnocytophaga gingivalis</name>
    <dbReference type="NCBI Taxonomy" id="1017"/>
    <lineage>
        <taxon>Bacteria</taxon>
        <taxon>Pseudomonadati</taxon>
        <taxon>Bacteroidota</taxon>
        <taxon>Flavobacteriia</taxon>
        <taxon>Flavobacteriales</taxon>
        <taxon>Flavobacteriaceae</taxon>
        <taxon>Capnocytophaga</taxon>
    </lineage>
</organism>
<reference evidence="2 3" key="1">
    <citation type="submission" date="2023-12" db="EMBL/GenBank/DDBJ databases">
        <title>Genomic sequences of Capnocytophaga and Parvimonas strains.</title>
        <authorList>
            <person name="Watt R.M."/>
            <person name="Wang M."/>
            <person name="Yang T."/>
            <person name="Tong W.M."/>
        </authorList>
    </citation>
    <scope>NUCLEOTIDE SEQUENCE [LARGE SCALE GENOMIC DNA]</scope>
    <source>
        <strain evidence="2 3">CCUG 13096</strain>
    </source>
</reference>
<gene>
    <name evidence="2" type="ORF">VJJ08_10205</name>
</gene>
<accession>A0ABU5ZDR6</accession>
<comment type="caution">
    <text evidence="2">The sequence shown here is derived from an EMBL/GenBank/DDBJ whole genome shotgun (WGS) entry which is preliminary data.</text>
</comment>
<evidence type="ECO:0000256" key="1">
    <source>
        <dbReference type="SAM" id="MobiDB-lite"/>
    </source>
</evidence>
<dbReference type="Proteomes" id="UP001311730">
    <property type="component" value="Unassembled WGS sequence"/>
</dbReference>
<evidence type="ECO:0000313" key="2">
    <source>
        <dbReference type="EMBL" id="MEB3075666.1"/>
    </source>
</evidence>
<dbReference type="EMBL" id="JAYKBW010000011">
    <property type="protein sequence ID" value="MEB3075666.1"/>
    <property type="molecule type" value="Genomic_DNA"/>
</dbReference>
<name>A0ABU5ZDR6_9FLAO</name>
<dbReference type="RefSeq" id="WP_323983826.1">
    <property type="nucleotide sequence ID" value="NZ_JAYKBW010000011.1"/>
</dbReference>
<evidence type="ECO:0008006" key="4">
    <source>
        <dbReference type="Google" id="ProtNLM"/>
    </source>
</evidence>
<proteinExistence type="predicted"/>